<evidence type="ECO:0008006" key="3">
    <source>
        <dbReference type="Google" id="ProtNLM"/>
    </source>
</evidence>
<dbReference type="SUPFAM" id="SSF49464">
    <property type="entry name" value="Carboxypeptidase regulatory domain-like"/>
    <property type="match status" value="1"/>
</dbReference>
<dbReference type="Pfam" id="PF13715">
    <property type="entry name" value="CarbopepD_reg_2"/>
    <property type="match status" value="1"/>
</dbReference>
<protein>
    <recommendedName>
        <fullName evidence="3">Carboxypeptidase-like regulatory domain-containing protein</fullName>
    </recommendedName>
</protein>
<dbReference type="AlphaFoldDB" id="A0A239XYU6"/>
<proteinExistence type="predicted"/>
<evidence type="ECO:0000313" key="1">
    <source>
        <dbReference type="EMBL" id="SNV51058.1"/>
    </source>
</evidence>
<evidence type="ECO:0000313" key="2">
    <source>
        <dbReference type="Proteomes" id="UP000215196"/>
    </source>
</evidence>
<dbReference type="Proteomes" id="UP000215196">
    <property type="component" value="Chromosome 1"/>
</dbReference>
<sequence>MKFKHLYLLIFILFSNWFSSQIIHGTIISNETKKPVPFAKIGIQNEILGAIADEKGSFSLDFTNVNNSGNLIVAVAGFKPFQISVGKFISQNNHQIFLEERISDIPEIAITPIKFKDANLGYNSKSKSIHIDYLSKNSKNVKKRYSEEELNQPQSEIAISIEPKKNTKLMKINLNFAQFTLDKPIPARFNIYDEKDGKPNQLVNSQDLVFEISKDAIKDGVCTLDVSRKNIWLKGKHFISFQPLDRNFEGNFFVSAGFLGKAFQRSYLEPWRVLPASIVPAINVDVKIER</sequence>
<dbReference type="EMBL" id="LT906465">
    <property type="protein sequence ID" value="SNV51058.1"/>
    <property type="molecule type" value="Genomic_DNA"/>
</dbReference>
<dbReference type="KEGG" id="ctak:4412677_02585"/>
<name>A0A239XYU6_9FLAO</name>
<accession>A0A239XYU6</accession>
<keyword evidence="2" id="KW-1185">Reference proteome</keyword>
<organism evidence="1 2">
    <name type="scientific">Chryseobacterium taklimakanense</name>
    <dbReference type="NCBI Taxonomy" id="536441"/>
    <lineage>
        <taxon>Bacteria</taxon>
        <taxon>Pseudomonadati</taxon>
        <taxon>Bacteroidota</taxon>
        <taxon>Flavobacteriia</taxon>
        <taxon>Flavobacteriales</taxon>
        <taxon>Weeksellaceae</taxon>
        <taxon>Chryseobacterium group</taxon>
        <taxon>Chryseobacterium</taxon>
    </lineage>
</organism>
<dbReference type="RefSeq" id="WP_095073830.1">
    <property type="nucleotide sequence ID" value="NZ_LT906465.1"/>
</dbReference>
<gene>
    <name evidence="1" type="ORF">SAMEA4412677_02585</name>
</gene>
<reference evidence="1 2" key="1">
    <citation type="submission" date="2017-06" db="EMBL/GenBank/DDBJ databases">
        <authorList>
            <consortium name="Pathogen Informatics"/>
        </authorList>
    </citation>
    <scope>NUCLEOTIDE SEQUENCE [LARGE SCALE GENOMIC DNA]</scope>
    <source>
        <strain evidence="1 2">NCTC13490</strain>
    </source>
</reference>
<dbReference type="InterPro" id="IPR008969">
    <property type="entry name" value="CarboxyPept-like_regulatory"/>
</dbReference>